<organism evidence="1 2">
    <name type="scientific">Halteria grandinella</name>
    <dbReference type="NCBI Taxonomy" id="5974"/>
    <lineage>
        <taxon>Eukaryota</taxon>
        <taxon>Sar</taxon>
        <taxon>Alveolata</taxon>
        <taxon>Ciliophora</taxon>
        <taxon>Intramacronucleata</taxon>
        <taxon>Spirotrichea</taxon>
        <taxon>Stichotrichia</taxon>
        <taxon>Sporadotrichida</taxon>
        <taxon>Halteriidae</taxon>
        <taxon>Halteria</taxon>
    </lineage>
</organism>
<gene>
    <name evidence="1" type="ORF">FGO68_gene5838</name>
</gene>
<name>A0A8J8NXH6_HALGN</name>
<dbReference type="Proteomes" id="UP000785679">
    <property type="component" value="Unassembled WGS sequence"/>
</dbReference>
<protein>
    <recommendedName>
        <fullName evidence="3">Ubiquitin-like domain-containing protein</fullName>
    </recommendedName>
</protein>
<evidence type="ECO:0008006" key="3">
    <source>
        <dbReference type="Google" id="ProtNLM"/>
    </source>
</evidence>
<sequence>MEPSQIGNSLSDSPTFDGKSCFKAPQKLALDLTITFDGEVLYLRFNQHDIIMAVKERLKRILSLPPWCKLILTKVDDETLLDLNYATLSDYMLMQHTLISVIAIHPGDGPLYEGDQEDQARVQAPIQGQIESNLEEIIEQSFLQNDQLSPAVPQALPLGHQDPQPVLQQEESKHSIGKSSHHYHIALQFKLRSSTSLTHQFPIRRRKLTNIIIQLSLRMFSLCSLVQIKKSLLIKKQRQREK</sequence>
<reference evidence="1" key="1">
    <citation type="submission" date="2019-06" db="EMBL/GenBank/DDBJ databases">
        <authorList>
            <person name="Zheng W."/>
        </authorList>
    </citation>
    <scope>NUCLEOTIDE SEQUENCE</scope>
    <source>
        <strain evidence="1">QDHG01</strain>
    </source>
</reference>
<evidence type="ECO:0000313" key="2">
    <source>
        <dbReference type="Proteomes" id="UP000785679"/>
    </source>
</evidence>
<dbReference type="AlphaFoldDB" id="A0A8J8NXH6"/>
<proteinExistence type="predicted"/>
<dbReference type="EMBL" id="RRYP01003892">
    <property type="protein sequence ID" value="TNV83378.1"/>
    <property type="molecule type" value="Genomic_DNA"/>
</dbReference>
<keyword evidence="2" id="KW-1185">Reference proteome</keyword>
<comment type="caution">
    <text evidence="1">The sequence shown here is derived from an EMBL/GenBank/DDBJ whole genome shotgun (WGS) entry which is preliminary data.</text>
</comment>
<evidence type="ECO:0000313" key="1">
    <source>
        <dbReference type="EMBL" id="TNV83378.1"/>
    </source>
</evidence>
<accession>A0A8J8NXH6</accession>